<keyword evidence="3" id="KW-1185">Reference proteome</keyword>
<name>A0ABU9E441_9BACT</name>
<dbReference type="EC" id="2.4.-.-" evidence="2"/>
<dbReference type="InterPro" id="IPR007345">
    <property type="entry name" value="Polysacch_pyruvyl_Trfase"/>
</dbReference>
<gene>
    <name evidence="2" type="ORF">WI372_00710</name>
</gene>
<keyword evidence="2" id="KW-0808">Transferase</keyword>
<evidence type="ECO:0000259" key="1">
    <source>
        <dbReference type="Pfam" id="PF04230"/>
    </source>
</evidence>
<dbReference type="Pfam" id="PF04230">
    <property type="entry name" value="PS_pyruv_trans"/>
    <property type="match status" value="1"/>
</dbReference>
<dbReference type="EMBL" id="JBBHLI010000001">
    <property type="protein sequence ID" value="MEK9499498.1"/>
    <property type="molecule type" value="Genomic_DNA"/>
</dbReference>
<evidence type="ECO:0000313" key="2">
    <source>
        <dbReference type="EMBL" id="MEK9499498.1"/>
    </source>
</evidence>
<evidence type="ECO:0000313" key="3">
    <source>
        <dbReference type="Proteomes" id="UP001484239"/>
    </source>
</evidence>
<reference evidence="2 3" key="1">
    <citation type="submission" date="2024-02" db="EMBL/GenBank/DDBJ databases">
        <title>A novel Gemmatimonadota bacterium.</title>
        <authorList>
            <person name="Du Z.-J."/>
            <person name="Ye Y.-Q."/>
        </authorList>
    </citation>
    <scope>NUCLEOTIDE SEQUENCE [LARGE SCALE GENOMIC DNA]</scope>
    <source>
        <strain evidence="2 3">DH-20</strain>
    </source>
</reference>
<proteinExistence type="predicted"/>
<dbReference type="Proteomes" id="UP001484239">
    <property type="component" value="Unassembled WGS sequence"/>
</dbReference>
<protein>
    <submittedName>
        <fullName evidence="2">Polysaccharide pyruvyl transferase family protein</fullName>
        <ecNumber evidence="2">2.4.-.-</ecNumber>
    </submittedName>
</protein>
<sequence>MKPTVRAATLQGSDGRPSVGLLSIPRYYNHGTQLQLHALQTAIADLGYDCRVLDYRKEFVARLPVGSRLRTALAHPGRVGPALVQRGVDRYIDSLQSRALQRARSFEAEELRIAQPLLRRFDDFHAIADRYDAFVVGSDQLWNPLGHLGDRAFMLEFAPPRKRIAYAPSVGVSRLEADAVAWLRDGVRGIPHLSVREATGARLLAEIAGVEAEVVVDPTLLHDRAHYERLAAGATRTRPRDPYVLQYALCEDRYLRTQASDLARALGARCVVLPKHRVDVQSRSRNTIKAWGVGPREFLDLISGAAAVVTDSFHGSVFSILFGTPFFTFRRYDDLRHGASFSRVEDLFARTGLSDRIVGLDSAPATADRLEVDFATAHRALAAWRTRSRHFLASALRTATASAREAAGG</sequence>
<accession>A0ABU9E441</accession>
<feature type="domain" description="Polysaccharide pyruvyl transferase" evidence="1">
    <location>
        <begin position="29"/>
        <end position="329"/>
    </location>
</feature>
<comment type="caution">
    <text evidence="2">The sequence shown here is derived from an EMBL/GenBank/DDBJ whole genome shotgun (WGS) entry which is preliminary data.</text>
</comment>
<dbReference type="RefSeq" id="WP_405276247.1">
    <property type="nucleotide sequence ID" value="NZ_JBBHLI010000001.1"/>
</dbReference>
<dbReference type="GO" id="GO:0016757">
    <property type="term" value="F:glycosyltransferase activity"/>
    <property type="evidence" value="ECO:0007669"/>
    <property type="project" value="UniProtKB-KW"/>
</dbReference>
<organism evidence="2 3">
    <name type="scientific">Gaopeijia maritima</name>
    <dbReference type="NCBI Taxonomy" id="3119007"/>
    <lineage>
        <taxon>Bacteria</taxon>
        <taxon>Pseudomonadati</taxon>
        <taxon>Gemmatimonadota</taxon>
        <taxon>Longimicrobiia</taxon>
        <taxon>Gaopeijiales</taxon>
        <taxon>Gaopeijiaceae</taxon>
        <taxon>Gaopeijia</taxon>
    </lineage>
</organism>
<keyword evidence="2" id="KW-0328">Glycosyltransferase</keyword>